<evidence type="ECO:0000256" key="3">
    <source>
        <dbReference type="ARBA" id="ARBA00022741"/>
    </source>
</evidence>
<dbReference type="PROSITE" id="PS00329">
    <property type="entry name" value="HSP70_2"/>
    <property type="match status" value="1"/>
</dbReference>
<dbReference type="GO" id="GO:0005524">
    <property type="term" value="F:ATP binding"/>
    <property type="evidence" value="ECO:0007669"/>
    <property type="project" value="UniProtKB-KW"/>
</dbReference>
<dbReference type="Gene3D" id="3.90.640.10">
    <property type="entry name" value="Actin, Chain A, domain 4"/>
    <property type="match status" value="1"/>
</dbReference>
<dbReference type="Pfam" id="PF00012">
    <property type="entry name" value="HSP70"/>
    <property type="match status" value="3"/>
</dbReference>
<dbReference type="Gene3D" id="3.30.420.40">
    <property type="match status" value="5"/>
</dbReference>
<dbReference type="Gene3D" id="3.30.30.30">
    <property type="match status" value="1"/>
</dbReference>
<dbReference type="PRINTS" id="PR00301">
    <property type="entry name" value="HEATSHOCK70"/>
</dbReference>
<dbReference type="InterPro" id="IPR043129">
    <property type="entry name" value="ATPase_NBD"/>
</dbReference>
<dbReference type="EMBL" id="JAACJK010000165">
    <property type="protein sequence ID" value="KAF5323902.1"/>
    <property type="molecule type" value="Genomic_DNA"/>
</dbReference>
<dbReference type="InterPro" id="IPR013126">
    <property type="entry name" value="Hsp_70_fam"/>
</dbReference>
<dbReference type="SUPFAM" id="SSF100920">
    <property type="entry name" value="Heat shock protein 70kD (HSP70), peptide-binding domain"/>
    <property type="match status" value="1"/>
</dbReference>
<evidence type="ECO:0000256" key="6">
    <source>
        <dbReference type="ARBA" id="ARBA00048056"/>
    </source>
</evidence>
<comment type="similarity">
    <text evidence="1 7">Belongs to the heat shock protein 70 family.</text>
</comment>
<dbReference type="SUPFAM" id="SSF53067">
    <property type="entry name" value="Actin-like ATPase domain"/>
    <property type="match status" value="2"/>
</dbReference>
<evidence type="ECO:0000256" key="1">
    <source>
        <dbReference type="ARBA" id="ARBA00007381"/>
    </source>
</evidence>
<evidence type="ECO:0000256" key="7">
    <source>
        <dbReference type="RuleBase" id="RU003322"/>
    </source>
</evidence>
<keyword evidence="4 7" id="KW-0067">ATP-binding</keyword>
<comment type="caution">
    <text evidence="8">The sequence shown here is derived from an EMBL/GenBank/DDBJ whole genome shotgun (WGS) entry which is preliminary data.</text>
</comment>
<keyword evidence="9" id="KW-1185">Reference proteome</keyword>
<dbReference type="FunFam" id="3.30.30.30:FF:000005">
    <property type="entry name" value="Heat shock protein ssb1"/>
    <property type="match status" value="1"/>
</dbReference>
<dbReference type="InterPro" id="IPR029047">
    <property type="entry name" value="HSP70_peptide-bd_sf"/>
</dbReference>
<evidence type="ECO:0000256" key="2">
    <source>
        <dbReference type="ARBA" id="ARBA00012554"/>
    </source>
</evidence>
<dbReference type="EC" id="3.6.4.10" evidence="2"/>
<dbReference type="OrthoDB" id="2401965at2759"/>
<keyword evidence="3 7" id="KW-0547">Nucleotide-binding</keyword>
<dbReference type="InterPro" id="IPR018181">
    <property type="entry name" value="Heat_shock_70_CS"/>
</dbReference>
<name>A0A8H5BKM8_9AGAR</name>
<dbReference type="Proteomes" id="UP000541558">
    <property type="component" value="Unassembled WGS sequence"/>
</dbReference>
<evidence type="ECO:0000313" key="8">
    <source>
        <dbReference type="EMBL" id="KAF5323902.1"/>
    </source>
</evidence>
<evidence type="ECO:0000256" key="5">
    <source>
        <dbReference type="ARBA" id="ARBA00023186"/>
    </source>
</evidence>
<accession>A0A8H5BKM8</accession>
<evidence type="ECO:0000256" key="4">
    <source>
        <dbReference type="ARBA" id="ARBA00022840"/>
    </source>
</evidence>
<comment type="catalytic activity">
    <reaction evidence="6">
        <text>ATP + H2O = ADP + phosphate + H(+)</text>
        <dbReference type="Rhea" id="RHEA:13065"/>
        <dbReference type="ChEBI" id="CHEBI:15377"/>
        <dbReference type="ChEBI" id="CHEBI:15378"/>
        <dbReference type="ChEBI" id="CHEBI:30616"/>
        <dbReference type="ChEBI" id="CHEBI:43474"/>
        <dbReference type="ChEBI" id="CHEBI:456216"/>
        <dbReference type="EC" id="3.6.4.10"/>
    </reaction>
</comment>
<organism evidence="8 9">
    <name type="scientific">Ephemerocybe angulata</name>
    <dbReference type="NCBI Taxonomy" id="980116"/>
    <lineage>
        <taxon>Eukaryota</taxon>
        <taxon>Fungi</taxon>
        <taxon>Dikarya</taxon>
        <taxon>Basidiomycota</taxon>
        <taxon>Agaricomycotina</taxon>
        <taxon>Agaricomycetes</taxon>
        <taxon>Agaricomycetidae</taxon>
        <taxon>Agaricales</taxon>
        <taxon>Agaricineae</taxon>
        <taxon>Psathyrellaceae</taxon>
        <taxon>Ephemerocybe</taxon>
    </lineage>
</organism>
<proteinExistence type="inferred from homology"/>
<dbReference type="GO" id="GO:0140662">
    <property type="term" value="F:ATP-dependent protein folding chaperone"/>
    <property type="evidence" value="ECO:0007669"/>
    <property type="project" value="InterPro"/>
</dbReference>
<sequence>MSFQALLTHGPFIQDLDLVACIITVLPPSNQSHRPPLPLLPRRRLRSNLGLPDLERIAAGSEERWHGKKERIIANVLICVGVWQNDCVEIIANDQGNRTTPSYVSFSENERLIGDAAKNQTAMNPHNTRLDCAKTVESALRPSPRLNLPPFETSSIQCPRLSTSFLIASATTGTIVQHCHFPTASYHVSLASNDAEDLLTPPTTSPATVPLAQRRRRLSCMKHLPFAVINKGRKPYIRVEYQGETEELSPEEISSMILPKMKETAESYLVTAVDNAVVTVSAYFNDSRRQATKDAGTISGLNVLRIINEPTAAALDYGLDVKVTGEGIVPIFDLGGGTFDMSLLSIEEGIFEVEPPLVIPSPPPPRLPSRSAALSEGIDFYTSHTRARFEELCQGLFRGALEPVEKVLHDSKIDKSTVHEVVLVGGSTRIPRIVKLDPNNSINPDEAVVYGAAVQAAILSGDTSEKTQDLLLLNVAPLSLGIETAGGVMTLLIKRNTAVRPKTSKIFSTYTDNQPGAGERARTKDNNLLGKFELSGIPLARRGVPQIEVAFDIDANGILNISVLDKTTGKSNRITITNDKGILSKEEIDRVVSETGNYPRLGVRG</sequence>
<dbReference type="PANTHER" id="PTHR19375">
    <property type="entry name" value="HEAT SHOCK PROTEIN 70KDA"/>
    <property type="match status" value="1"/>
</dbReference>
<dbReference type="FunFam" id="2.60.34.10:FF:000012">
    <property type="entry name" value="Heat shock 70 kDa protein"/>
    <property type="match status" value="1"/>
</dbReference>
<gene>
    <name evidence="8" type="ORF">D9611_008337</name>
</gene>
<evidence type="ECO:0000313" key="9">
    <source>
        <dbReference type="Proteomes" id="UP000541558"/>
    </source>
</evidence>
<keyword evidence="5" id="KW-0143">Chaperone</keyword>
<dbReference type="AlphaFoldDB" id="A0A8H5BKM8"/>
<dbReference type="Gene3D" id="2.60.34.10">
    <property type="entry name" value="Substrate Binding Domain Of DNAk, Chain A, domain 1"/>
    <property type="match status" value="1"/>
</dbReference>
<protein>
    <recommendedName>
        <fullName evidence="2">non-chaperonin molecular chaperone ATPase</fullName>
        <ecNumber evidence="2">3.6.4.10</ecNumber>
    </recommendedName>
</protein>
<reference evidence="8 9" key="1">
    <citation type="journal article" date="2020" name="ISME J.">
        <title>Uncovering the hidden diversity of litter-decomposition mechanisms in mushroom-forming fungi.</title>
        <authorList>
            <person name="Floudas D."/>
            <person name="Bentzer J."/>
            <person name="Ahren D."/>
            <person name="Johansson T."/>
            <person name="Persson P."/>
            <person name="Tunlid A."/>
        </authorList>
    </citation>
    <scope>NUCLEOTIDE SEQUENCE [LARGE SCALE GENOMIC DNA]</scope>
    <source>
        <strain evidence="8 9">CBS 175.51</strain>
    </source>
</reference>